<evidence type="ECO:0000313" key="2">
    <source>
        <dbReference type="Proteomes" id="UP000001542"/>
    </source>
</evidence>
<dbReference type="InParanoid" id="A2FYX0"/>
<dbReference type="RefSeq" id="XP_001302821.1">
    <property type="nucleotide sequence ID" value="XM_001302820.1"/>
</dbReference>
<gene>
    <name evidence="1" type="ORF">TVAG_171200</name>
</gene>
<protein>
    <submittedName>
        <fullName evidence="1">Uncharacterized protein</fullName>
    </submittedName>
</protein>
<reference evidence="1" key="1">
    <citation type="submission" date="2006-10" db="EMBL/GenBank/DDBJ databases">
        <authorList>
            <person name="Amadeo P."/>
            <person name="Zhao Q."/>
            <person name="Wortman J."/>
            <person name="Fraser-Liggett C."/>
            <person name="Carlton J."/>
        </authorList>
    </citation>
    <scope>NUCLEOTIDE SEQUENCE</scope>
    <source>
        <strain evidence="1">G3</strain>
    </source>
</reference>
<dbReference type="EMBL" id="DS114156">
    <property type="protein sequence ID" value="EAX89891.1"/>
    <property type="molecule type" value="Genomic_DNA"/>
</dbReference>
<dbReference type="VEuPathDB" id="TrichDB:TVAG_171200"/>
<accession>A2FYX0</accession>
<keyword evidence="2" id="KW-1185">Reference proteome</keyword>
<evidence type="ECO:0000313" key="1">
    <source>
        <dbReference type="EMBL" id="EAX89891.1"/>
    </source>
</evidence>
<reference evidence="1" key="2">
    <citation type="journal article" date="2007" name="Science">
        <title>Draft genome sequence of the sexually transmitted pathogen Trichomonas vaginalis.</title>
        <authorList>
            <person name="Carlton J.M."/>
            <person name="Hirt R.P."/>
            <person name="Silva J.C."/>
            <person name="Delcher A.L."/>
            <person name="Schatz M."/>
            <person name="Zhao Q."/>
            <person name="Wortman J.R."/>
            <person name="Bidwell S.L."/>
            <person name="Alsmark U.C.M."/>
            <person name="Besteiro S."/>
            <person name="Sicheritz-Ponten T."/>
            <person name="Noel C.J."/>
            <person name="Dacks J.B."/>
            <person name="Foster P.G."/>
            <person name="Simillion C."/>
            <person name="Van de Peer Y."/>
            <person name="Miranda-Saavedra D."/>
            <person name="Barton G.J."/>
            <person name="Westrop G.D."/>
            <person name="Mueller S."/>
            <person name="Dessi D."/>
            <person name="Fiori P.L."/>
            <person name="Ren Q."/>
            <person name="Paulsen I."/>
            <person name="Zhang H."/>
            <person name="Bastida-Corcuera F.D."/>
            <person name="Simoes-Barbosa A."/>
            <person name="Brown M.T."/>
            <person name="Hayes R.D."/>
            <person name="Mukherjee M."/>
            <person name="Okumura C.Y."/>
            <person name="Schneider R."/>
            <person name="Smith A.J."/>
            <person name="Vanacova S."/>
            <person name="Villalvazo M."/>
            <person name="Haas B.J."/>
            <person name="Pertea M."/>
            <person name="Feldblyum T.V."/>
            <person name="Utterback T.R."/>
            <person name="Shu C.L."/>
            <person name="Osoegawa K."/>
            <person name="de Jong P.J."/>
            <person name="Hrdy I."/>
            <person name="Horvathova L."/>
            <person name="Zubacova Z."/>
            <person name="Dolezal P."/>
            <person name="Malik S.B."/>
            <person name="Logsdon J.M. Jr."/>
            <person name="Henze K."/>
            <person name="Gupta A."/>
            <person name="Wang C.C."/>
            <person name="Dunne R.L."/>
            <person name="Upcroft J.A."/>
            <person name="Upcroft P."/>
            <person name="White O."/>
            <person name="Salzberg S.L."/>
            <person name="Tang P."/>
            <person name="Chiu C.-H."/>
            <person name="Lee Y.-S."/>
            <person name="Embley T.M."/>
            <person name="Coombs G.H."/>
            <person name="Mottram J.C."/>
            <person name="Tachezy J."/>
            <person name="Fraser-Liggett C.M."/>
            <person name="Johnson P.J."/>
        </authorList>
    </citation>
    <scope>NUCLEOTIDE SEQUENCE [LARGE SCALE GENOMIC DNA]</scope>
    <source>
        <strain evidence="1">G3</strain>
    </source>
</reference>
<dbReference type="Proteomes" id="UP000001542">
    <property type="component" value="Unassembled WGS sequence"/>
</dbReference>
<dbReference type="KEGG" id="tva:4747567"/>
<dbReference type="VEuPathDB" id="TrichDB:TVAGG3_0240570"/>
<dbReference type="AlphaFoldDB" id="A2FYX0"/>
<name>A2FYX0_TRIV3</name>
<proteinExistence type="predicted"/>
<sequence length="322" mass="38387">MNSCMLSSAQYIDGPLKLKDVECFKASFINMPDEQTRKYVERFNQDLFQRRINTVNAYYKQWLKIWPQGTPLHFFAALNTYKLTVPEMETNLRDEGFKRELIAFVGAEADKFKQKFQNSSSGESPKYSPLIDLSPEDRLAAIKRSQMPDIDKWTTQYYNKVVRILKDSWDDMDKNVLAESFKWTLEQCEFIYEELKKRNAFDQPQKRRRKSKEKRTFTGIMFIKDGITHRIGQPLFDPIDQTQNPLRGYCDPLTNLPFHRPMICPYGYVLDYDTWRNRLQYHLHPYQQVPFTTMQSLTDLTVKNYDEYKDKIRNAPFSKYIE</sequence>
<organism evidence="1 2">
    <name type="scientific">Trichomonas vaginalis (strain ATCC PRA-98 / G3)</name>
    <dbReference type="NCBI Taxonomy" id="412133"/>
    <lineage>
        <taxon>Eukaryota</taxon>
        <taxon>Metamonada</taxon>
        <taxon>Parabasalia</taxon>
        <taxon>Trichomonadida</taxon>
        <taxon>Trichomonadidae</taxon>
        <taxon>Trichomonas</taxon>
    </lineage>
</organism>